<accession>A0A8C6WVK7</accession>
<dbReference type="PRINTS" id="PR01314">
    <property type="entry name" value="P2X7RECEPTOR"/>
</dbReference>
<dbReference type="GO" id="GO:0005216">
    <property type="term" value="F:monoatomic ion channel activity"/>
    <property type="evidence" value="ECO:0007669"/>
    <property type="project" value="InterPro"/>
</dbReference>
<evidence type="ECO:0000259" key="1">
    <source>
        <dbReference type="Pfam" id="PF20478"/>
    </source>
</evidence>
<evidence type="ECO:0000313" key="2">
    <source>
        <dbReference type="Ensembl" id="ENSNMLP00000034792.1"/>
    </source>
</evidence>
<proteinExistence type="predicted"/>
<dbReference type="Proteomes" id="UP000694523">
    <property type="component" value="Unplaced"/>
</dbReference>
<evidence type="ECO:0000313" key="3">
    <source>
        <dbReference type="Proteomes" id="UP000694523"/>
    </source>
</evidence>
<organism evidence="2 3">
    <name type="scientific">Neogobius melanostomus</name>
    <name type="common">round goby</name>
    <dbReference type="NCBI Taxonomy" id="47308"/>
    <lineage>
        <taxon>Eukaryota</taxon>
        <taxon>Metazoa</taxon>
        <taxon>Chordata</taxon>
        <taxon>Craniata</taxon>
        <taxon>Vertebrata</taxon>
        <taxon>Euteleostomi</taxon>
        <taxon>Actinopterygii</taxon>
        <taxon>Neopterygii</taxon>
        <taxon>Teleostei</taxon>
        <taxon>Neoteleostei</taxon>
        <taxon>Acanthomorphata</taxon>
        <taxon>Gobiaria</taxon>
        <taxon>Gobiiformes</taxon>
        <taxon>Gobioidei</taxon>
        <taxon>Gobiidae</taxon>
        <taxon>Benthophilinae</taxon>
        <taxon>Neogobiini</taxon>
        <taxon>Neogobius</taxon>
    </lineage>
</organism>
<name>A0A8C6WVK7_9GOBI</name>
<feature type="domain" description="P2X purinoreceptor 7 intracellular" evidence="1">
    <location>
        <begin position="61"/>
        <end position="184"/>
    </location>
</feature>
<dbReference type="AlphaFoldDB" id="A0A8C6WVK7"/>
<sequence>KQSNGTMTLQSKPKQTNLPKICGGLACFIDLDEVLQMVVIRLPGVLFDIMDYRQATPGPAPPNRGPPTWCTCLNCRLMPTDIENKCCRQDPAGCVSRSAHMELYILDEGILRLARQTWNDILALDDSQDPGTDNREYRYSAYRQFTIWQHGRLGAGNRIVIPSCCVLRIREKYPDPFGIYVGYKEAPFRQ</sequence>
<dbReference type="InterPro" id="IPR046815">
    <property type="entry name" value="P2RX7_C"/>
</dbReference>
<reference evidence="2" key="2">
    <citation type="submission" date="2025-09" db="UniProtKB">
        <authorList>
            <consortium name="Ensembl"/>
        </authorList>
    </citation>
    <scope>IDENTIFICATION</scope>
</reference>
<dbReference type="InterPro" id="IPR003050">
    <property type="entry name" value="P2X7_purinoceptor"/>
</dbReference>
<dbReference type="Ensembl" id="ENSNMLT00000038754.1">
    <property type="protein sequence ID" value="ENSNMLP00000034792.1"/>
    <property type="gene ID" value="ENSNMLG00000021630.1"/>
</dbReference>
<keyword evidence="3" id="KW-1185">Reference proteome</keyword>
<dbReference type="GO" id="GO:0016020">
    <property type="term" value="C:membrane"/>
    <property type="evidence" value="ECO:0007669"/>
    <property type="project" value="InterPro"/>
</dbReference>
<dbReference type="PANTHER" id="PTHR36981:SF3">
    <property type="entry name" value="UBIQUITIN-LIKE PROTEASE FAMILY PROFILE DOMAIN-CONTAINING PROTEIN"/>
    <property type="match status" value="1"/>
</dbReference>
<dbReference type="GO" id="GO:0001614">
    <property type="term" value="F:purinergic nucleotide receptor activity"/>
    <property type="evidence" value="ECO:0007669"/>
    <property type="project" value="InterPro"/>
</dbReference>
<protein>
    <recommendedName>
        <fullName evidence="1">P2X purinoreceptor 7 intracellular domain-containing protein</fullName>
    </recommendedName>
</protein>
<dbReference type="GO" id="GO:0005524">
    <property type="term" value="F:ATP binding"/>
    <property type="evidence" value="ECO:0007669"/>
    <property type="project" value="InterPro"/>
</dbReference>
<dbReference type="PANTHER" id="PTHR36981">
    <property type="entry name" value="ZGC:195170"/>
    <property type="match status" value="1"/>
</dbReference>
<dbReference type="Pfam" id="PF20478">
    <property type="entry name" value="P2RX7_C"/>
    <property type="match status" value="1"/>
</dbReference>
<reference evidence="2" key="1">
    <citation type="submission" date="2025-08" db="UniProtKB">
        <authorList>
            <consortium name="Ensembl"/>
        </authorList>
    </citation>
    <scope>IDENTIFICATION</scope>
</reference>